<dbReference type="Proteomes" id="UP000006281">
    <property type="component" value="Chromosome"/>
</dbReference>
<dbReference type="Pfam" id="PF11716">
    <property type="entry name" value="MDMPI_N"/>
    <property type="match status" value="1"/>
</dbReference>
<dbReference type="KEGG" id="sesp:BN6_02470"/>
<name>K0JNQ2_SACES</name>
<feature type="domain" description="Mycothiol-dependent maleylpyruvate isomerase metal-binding" evidence="1">
    <location>
        <begin position="10"/>
        <end position="46"/>
    </location>
</feature>
<accession>K0JNQ2</accession>
<dbReference type="NCBIfam" id="TIGR03083">
    <property type="entry name" value="maleylpyruvate isomerase family mycothiol-dependent enzyme"/>
    <property type="match status" value="1"/>
</dbReference>
<dbReference type="PATRIC" id="fig|1179773.3.peg.251"/>
<dbReference type="OrthoDB" id="5185819at2"/>
<protein>
    <recommendedName>
        <fullName evidence="1">Mycothiol-dependent maleylpyruvate isomerase metal-binding domain-containing protein</fullName>
    </recommendedName>
</protein>
<reference evidence="2 3" key="1">
    <citation type="journal article" date="2012" name="BMC Genomics">
        <title>Complete genome sequence of Saccharothrix espanaensis DSM 44229T and comparison to the other completely sequenced Pseudonocardiaceae.</title>
        <authorList>
            <person name="Strobel T."/>
            <person name="Al-Dilaimi A."/>
            <person name="Blom J."/>
            <person name="Gessner A."/>
            <person name="Kalinowski J."/>
            <person name="Luzhetska M."/>
            <person name="Puhler A."/>
            <person name="Szczepanowski R."/>
            <person name="Bechthold A."/>
            <person name="Ruckert C."/>
        </authorList>
    </citation>
    <scope>NUCLEOTIDE SEQUENCE [LARGE SCALE GENOMIC DNA]</scope>
    <source>
        <strain evidence="3">ATCC 51144 / DSM 44229 / JCM 9112 / NBRC 15066 / NRRL 15764</strain>
    </source>
</reference>
<dbReference type="BioCyc" id="SESP1179773:BN6_RS01215-MONOMER"/>
<dbReference type="Gene3D" id="1.20.120.450">
    <property type="entry name" value="dinb family like domain"/>
    <property type="match status" value="1"/>
</dbReference>
<gene>
    <name evidence="2" type="ordered locus">BN6_02470</name>
</gene>
<dbReference type="InterPro" id="IPR017517">
    <property type="entry name" value="Maleyloyr_isom"/>
</dbReference>
<dbReference type="HOGENOM" id="CLU_051661_2_1_11"/>
<dbReference type="InterPro" id="IPR024344">
    <property type="entry name" value="MDMPI_metal-binding"/>
</dbReference>
<sequence length="187" mass="19998">MDLLDLDRTAIDLNAALVASLEPEHYDLPTPCAGWTVRDVLRHLVDMSIKFDVGARGGEPRSGISDDLVTSYATASDLVTESFRADGFLDREGQIPGFGTYPGRNLVGAHLVDTVVHSWDVKRALGLDGTLDDGLALVAYKVALRYPSTPNVRGPGAAFALPVGVTEDAPTTDKLVALLGRSPDWKP</sequence>
<organism evidence="2 3">
    <name type="scientific">Saccharothrix espanaensis (strain ATCC 51144 / DSM 44229 / JCM 9112 / NBRC 15066 / NRRL 15764)</name>
    <dbReference type="NCBI Taxonomy" id="1179773"/>
    <lineage>
        <taxon>Bacteria</taxon>
        <taxon>Bacillati</taxon>
        <taxon>Actinomycetota</taxon>
        <taxon>Actinomycetes</taxon>
        <taxon>Pseudonocardiales</taxon>
        <taxon>Pseudonocardiaceae</taxon>
        <taxon>Saccharothrix</taxon>
    </lineage>
</organism>
<evidence type="ECO:0000259" key="1">
    <source>
        <dbReference type="Pfam" id="PF11716"/>
    </source>
</evidence>
<proteinExistence type="predicted"/>
<dbReference type="eggNOG" id="COG1576">
    <property type="taxonomic scope" value="Bacteria"/>
</dbReference>
<dbReference type="SUPFAM" id="SSF109854">
    <property type="entry name" value="DinB/YfiT-like putative metalloenzymes"/>
    <property type="match status" value="1"/>
</dbReference>
<keyword evidence="3" id="KW-1185">Reference proteome</keyword>
<dbReference type="GO" id="GO:0046872">
    <property type="term" value="F:metal ion binding"/>
    <property type="evidence" value="ECO:0007669"/>
    <property type="project" value="InterPro"/>
</dbReference>
<dbReference type="InterPro" id="IPR017520">
    <property type="entry name" value="CHP03086"/>
</dbReference>
<dbReference type="STRING" id="1179773.BN6_02470"/>
<dbReference type="NCBIfam" id="TIGR03086">
    <property type="entry name" value="TIGR03086 family metal-binding protein"/>
    <property type="match status" value="1"/>
</dbReference>
<dbReference type="InterPro" id="IPR034660">
    <property type="entry name" value="DinB/YfiT-like"/>
</dbReference>
<evidence type="ECO:0000313" key="3">
    <source>
        <dbReference type="Proteomes" id="UP000006281"/>
    </source>
</evidence>
<dbReference type="EMBL" id="HE804045">
    <property type="protein sequence ID" value="CCH27580.1"/>
    <property type="molecule type" value="Genomic_DNA"/>
</dbReference>
<dbReference type="AlphaFoldDB" id="K0JNQ2"/>
<dbReference type="RefSeq" id="WP_015097694.1">
    <property type="nucleotide sequence ID" value="NC_019673.1"/>
</dbReference>
<evidence type="ECO:0000313" key="2">
    <source>
        <dbReference type="EMBL" id="CCH27580.1"/>
    </source>
</evidence>